<keyword evidence="7 11" id="KW-0378">Hydrolase</keyword>
<feature type="transmembrane region" description="Helical" evidence="11">
    <location>
        <begin position="163"/>
        <end position="187"/>
    </location>
</feature>
<proteinExistence type="predicted"/>
<dbReference type="GO" id="GO:0046856">
    <property type="term" value="P:phosphatidylinositol dephosphorylation"/>
    <property type="evidence" value="ECO:0007669"/>
    <property type="project" value="InterPro"/>
</dbReference>
<evidence type="ECO:0000256" key="10">
    <source>
        <dbReference type="ARBA" id="ARBA00023228"/>
    </source>
</evidence>
<dbReference type="PANTHER" id="PTHR21014:SF6">
    <property type="entry name" value="PHOSPHATIDYLINOSITOL-4,5-BISPHOSPHATE 4-PHOSPHATASE"/>
    <property type="match status" value="1"/>
</dbReference>
<dbReference type="EMBL" id="FN653040">
    <property type="protein sequence ID" value="CBY19307.1"/>
    <property type="molecule type" value="Genomic_DNA"/>
</dbReference>
<evidence type="ECO:0000256" key="9">
    <source>
        <dbReference type="ARBA" id="ARBA00023136"/>
    </source>
</evidence>
<evidence type="ECO:0000256" key="11">
    <source>
        <dbReference type="RuleBase" id="RU365008"/>
    </source>
</evidence>
<accession>E4XDR8</accession>
<keyword evidence="6 11" id="KW-0967">Endosome</keyword>
<keyword evidence="8 11" id="KW-1133">Transmembrane helix</keyword>
<dbReference type="GO" id="GO:0005765">
    <property type="term" value="C:lysosomal membrane"/>
    <property type="evidence" value="ECO:0007669"/>
    <property type="project" value="UniProtKB-SubCell"/>
</dbReference>
<name>E4XDR8_OIKDI</name>
<gene>
    <name evidence="12" type="ORF">GSOID_T00008316001</name>
</gene>
<dbReference type="OrthoDB" id="9939933at2759"/>
<dbReference type="GO" id="GO:0005886">
    <property type="term" value="C:plasma membrane"/>
    <property type="evidence" value="ECO:0007669"/>
    <property type="project" value="TreeGrafter"/>
</dbReference>
<organism evidence="12 13">
    <name type="scientific">Oikopleura dioica</name>
    <name type="common">Tunicate</name>
    <dbReference type="NCBI Taxonomy" id="34765"/>
    <lineage>
        <taxon>Eukaryota</taxon>
        <taxon>Metazoa</taxon>
        <taxon>Chordata</taxon>
        <taxon>Tunicata</taxon>
        <taxon>Appendicularia</taxon>
        <taxon>Copelata</taxon>
        <taxon>Oikopleuridae</taxon>
        <taxon>Oikopleura</taxon>
    </lineage>
</organism>
<evidence type="ECO:0000256" key="8">
    <source>
        <dbReference type="ARBA" id="ARBA00022989"/>
    </source>
</evidence>
<dbReference type="GO" id="GO:0034597">
    <property type="term" value="F:phosphatidylinositol-4,5-bisphosphate 4-phosphatase activity"/>
    <property type="evidence" value="ECO:0007669"/>
    <property type="project" value="UniProtKB-EC"/>
</dbReference>
<dbReference type="PANTHER" id="PTHR21014">
    <property type="entry name" value="PHOSPHATIDYLINOSITOL-4,5-BISPHOSPHATE 4-PHOSPHATASE"/>
    <property type="match status" value="1"/>
</dbReference>
<sequence>MGSESDLAPLLVTPPPAYESVDQSFEITFPNVIPRRIPVIECKVCHASIDCTGKLHQHVMRCNTCNEATPLKQAPPGKKYIRCNCNCLLVCTESAAQVVCPRCRRHISLQRRAVMPTAPRSALLRCPQCRTEFMAPYPLEGIMHCPSCDEKLHLNKKDHARKIFIAFWLFLAFLTAGIICMMCAFAIKGKDIGMDDPIAWVMFMFYTVAIVTMLVGLVIAARTKVAKVVEFMHSD</sequence>
<keyword evidence="10 11" id="KW-0458">Lysosome</keyword>
<dbReference type="FunCoup" id="E4XDR8">
    <property type="interactions" value="55"/>
</dbReference>
<evidence type="ECO:0000256" key="1">
    <source>
        <dbReference type="ARBA" id="ARBA00001261"/>
    </source>
</evidence>
<evidence type="ECO:0000256" key="2">
    <source>
        <dbReference type="ARBA" id="ARBA00004107"/>
    </source>
</evidence>
<keyword evidence="13" id="KW-1185">Reference proteome</keyword>
<dbReference type="Pfam" id="PF09788">
    <property type="entry name" value="Tmemb_55A"/>
    <property type="match status" value="1"/>
</dbReference>
<reference evidence="12 13" key="1">
    <citation type="journal article" date="2010" name="Science">
        <title>Plasticity of animal genome architecture unmasked by rapid evolution of a pelagic tunicate.</title>
        <authorList>
            <person name="Denoeud F."/>
            <person name="Henriet S."/>
            <person name="Mungpakdee S."/>
            <person name="Aury J.M."/>
            <person name="Da Silva C."/>
            <person name="Brinkmann H."/>
            <person name="Mikhaleva J."/>
            <person name="Olsen L.C."/>
            <person name="Jubin C."/>
            <person name="Canestro C."/>
            <person name="Bouquet J.M."/>
            <person name="Danks G."/>
            <person name="Poulain J."/>
            <person name="Campsteijn C."/>
            <person name="Adamski M."/>
            <person name="Cross I."/>
            <person name="Yadetie F."/>
            <person name="Muffato M."/>
            <person name="Louis A."/>
            <person name="Butcher S."/>
            <person name="Tsagkogeorga G."/>
            <person name="Konrad A."/>
            <person name="Singh S."/>
            <person name="Jensen M.F."/>
            <person name="Cong E.H."/>
            <person name="Eikeseth-Otteraa H."/>
            <person name="Noel B."/>
            <person name="Anthouard V."/>
            <person name="Porcel B.M."/>
            <person name="Kachouri-Lafond R."/>
            <person name="Nishino A."/>
            <person name="Ugolini M."/>
            <person name="Chourrout P."/>
            <person name="Nishida H."/>
            <person name="Aasland R."/>
            <person name="Huzurbazar S."/>
            <person name="Westhof E."/>
            <person name="Delsuc F."/>
            <person name="Lehrach H."/>
            <person name="Reinhardt R."/>
            <person name="Weissenbach J."/>
            <person name="Roy S.W."/>
            <person name="Artiguenave F."/>
            <person name="Postlethwait J.H."/>
            <person name="Manak J.R."/>
            <person name="Thompson E.M."/>
            <person name="Jaillon O."/>
            <person name="Du Pasquier L."/>
            <person name="Boudinot P."/>
            <person name="Liberles D.A."/>
            <person name="Volff J.N."/>
            <person name="Philippe H."/>
            <person name="Lenhard B."/>
            <person name="Roest Crollius H."/>
            <person name="Wincker P."/>
            <person name="Chourrout D."/>
        </authorList>
    </citation>
    <scope>NUCLEOTIDE SEQUENCE [LARGE SCALE GENOMIC DNA]</scope>
</reference>
<evidence type="ECO:0000256" key="5">
    <source>
        <dbReference type="ARBA" id="ARBA00022692"/>
    </source>
</evidence>
<dbReference type="GO" id="GO:0030670">
    <property type="term" value="C:phagocytic vesicle membrane"/>
    <property type="evidence" value="ECO:0007669"/>
    <property type="project" value="TreeGrafter"/>
</dbReference>
<comment type="catalytic activity">
    <reaction evidence="1 11">
        <text>a 1,2-diacyl-sn-glycero-3-phospho-(1D-myo-inositol-4,5-bisphosphate) + H2O = a 1,2-diacyl-sn-glycero-3-phospho-(1D-myo-inositol-5-phosphate) + phosphate</text>
        <dbReference type="Rhea" id="RHEA:25674"/>
        <dbReference type="ChEBI" id="CHEBI:15377"/>
        <dbReference type="ChEBI" id="CHEBI:43474"/>
        <dbReference type="ChEBI" id="CHEBI:57795"/>
        <dbReference type="ChEBI" id="CHEBI:58456"/>
        <dbReference type="EC" id="3.1.3.78"/>
    </reaction>
</comment>
<comment type="subcellular location">
    <subcellularLocation>
        <location evidence="2 11">Late endosome membrane</location>
        <topology evidence="2 11">Multi-pass membrane protein</topology>
    </subcellularLocation>
    <subcellularLocation>
        <location evidence="3 11">Lysosome membrane</location>
        <topology evidence="3 11">Multi-pass membrane protein</topology>
    </subcellularLocation>
</comment>
<evidence type="ECO:0000256" key="7">
    <source>
        <dbReference type="ARBA" id="ARBA00022801"/>
    </source>
</evidence>
<evidence type="ECO:0000256" key="4">
    <source>
        <dbReference type="ARBA" id="ARBA00012936"/>
    </source>
</evidence>
<dbReference type="Proteomes" id="UP000001307">
    <property type="component" value="Unassembled WGS sequence"/>
</dbReference>
<protein>
    <recommendedName>
        <fullName evidence="4 11">Phosphatidylinositol-4,5-bisphosphate 4-phosphatase</fullName>
        <ecNumber evidence="4 11">3.1.3.78</ecNumber>
    </recommendedName>
</protein>
<dbReference type="EC" id="3.1.3.78" evidence="4 11"/>
<dbReference type="InParanoid" id="E4XDR8"/>
<evidence type="ECO:0000256" key="3">
    <source>
        <dbReference type="ARBA" id="ARBA00004155"/>
    </source>
</evidence>
<comment type="function">
    <text evidence="11">Catalyzes the hydrolysis of phosphatidylinositol-4,5-bisphosphate (PtdIns-4,5-P2) to phosphatidylinositol-4-phosphate (PtdIns-4-P).</text>
</comment>
<evidence type="ECO:0000256" key="6">
    <source>
        <dbReference type="ARBA" id="ARBA00022753"/>
    </source>
</evidence>
<keyword evidence="5 11" id="KW-0812">Transmembrane</keyword>
<dbReference type="GO" id="GO:0031902">
    <property type="term" value="C:late endosome membrane"/>
    <property type="evidence" value="ECO:0007669"/>
    <property type="project" value="UniProtKB-SubCell"/>
</dbReference>
<evidence type="ECO:0000313" key="13">
    <source>
        <dbReference type="Proteomes" id="UP000001307"/>
    </source>
</evidence>
<feature type="transmembrane region" description="Helical" evidence="11">
    <location>
        <begin position="199"/>
        <end position="221"/>
    </location>
</feature>
<dbReference type="AlphaFoldDB" id="E4XDR8"/>
<evidence type="ECO:0000313" key="12">
    <source>
        <dbReference type="EMBL" id="CBY19307.1"/>
    </source>
</evidence>
<dbReference type="InterPro" id="IPR019178">
    <property type="entry name" value="PtdIns-P2-Ptase"/>
</dbReference>
<keyword evidence="9 11" id="KW-0472">Membrane</keyword>